<dbReference type="Pfam" id="PF00107">
    <property type="entry name" value="ADH_zinc_N"/>
    <property type="match status" value="1"/>
</dbReference>
<comment type="catalytic activity">
    <reaction evidence="8">
        <text>a primary alcohol + NAD(+) = an aldehyde + NADH + H(+)</text>
        <dbReference type="Rhea" id="RHEA:10736"/>
        <dbReference type="ChEBI" id="CHEBI:15378"/>
        <dbReference type="ChEBI" id="CHEBI:15734"/>
        <dbReference type="ChEBI" id="CHEBI:17478"/>
        <dbReference type="ChEBI" id="CHEBI:57540"/>
        <dbReference type="ChEBI" id="CHEBI:57945"/>
        <dbReference type="EC" id="1.1.1.1"/>
    </reaction>
</comment>
<dbReference type="InterPro" id="IPR014187">
    <property type="entry name" value="ADH_Zn_typ-2"/>
</dbReference>
<evidence type="ECO:0000256" key="1">
    <source>
        <dbReference type="ARBA" id="ARBA00001947"/>
    </source>
</evidence>
<keyword evidence="5 9" id="KW-0862">Zinc</keyword>
<dbReference type="EC" id="1.1.1.1" evidence="3"/>
<dbReference type="Gene3D" id="3.90.180.10">
    <property type="entry name" value="Medium-chain alcohol dehydrogenases, catalytic domain"/>
    <property type="match status" value="1"/>
</dbReference>
<evidence type="ECO:0000313" key="13">
    <source>
        <dbReference type="Proteomes" id="UP001501358"/>
    </source>
</evidence>
<comment type="similarity">
    <text evidence="2 9">Belongs to the zinc-containing alcohol dehydrogenase family.</text>
</comment>
<dbReference type="EMBL" id="BAAATA010000002">
    <property type="protein sequence ID" value="GAA2472306.1"/>
    <property type="molecule type" value="Genomic_DNA"/>
</dbReference>
<comment type="catalytic activity">
    <reaction evidence="7">
        <text>a secondary alcohol + NAD(+) = a ketone + NADH + H(+)</text>
        <dbReference type="Rhea" id="RHEA:10740"/>
        <dbReference type="ChEBI" id="CHEBI:15378"/>
        <dbReference type="ChEBI" id="CHEBI:17087"/>
        <dbReference type="ChEBI" id="CHEBI:35681"/>
        <dbReference type="ChEBI" id="CHEBI:57540"/>
        <dbReference type="ChEBI" id="CHEBI:57945"/>
        <dbReference type="EC" id="1.1.1.1"/>
    </reaction>
</comment>
<dbReference type="CDD" id="cd08298">
    <property type="entry name" value="CAD2"/>
    <property type="match status" value="1"/>
</dbReference>
<sequence>MAAMGTVDTSGAAIPATMRAWTVRAPGRLEPAELPVPEPAADELLVRVRTCGVCRTDLHVRDGDLAPHRTPVVPGHEAVGEVVAAGARAQGPPSGTRVGIPWLRRTCGRCRYCLRGQENLCPSSLYTGWDADGGYAEYATVPAAYAYELPAGYTDAELAPLLCAGIIGHRALRRAELPPGGRLGVYGYGGSAHLTAQLAAAQGAVVHVLTRSPAARALALELGAASAGDAYDAPPEPLDAAILFAPVGDLVPVALEALDSGGTLSVAGIHLTDVPPLDYARHLFRERTLRSVTANTREDGRDFLAAAAEHRIRPRTTPYPFDRADRALDDLAADRVNGVAVLIMP</sequence>
<evidence type="ECO:0000256" key="8">
    <source>
        <dbReference type="ARBA" id="ARBA00049243"/>
    </source>
</evidence>
<feature type="domain" description="Alcohol dehydrogenase-like C-terminal" evidence="10">
    <location>
        <begin position="193"/>
        <end position="307"/>
    </location>
</feature>
<dbReference type="SUPFAM" id="SSF50129">
    <property type="entry name" value="GroES-like"/>
    <property type="match status" value="1"/>
</dbReference>
<protein>
    <recommendedName>
        <fullName evidence="3">alcohol dehydrogenase</fullName>
        <ecNumber evidence="3">1.1.1.1</ecNumber>
    </recommendedName>
</protein>
<dbReference type="PANTHER" id="PTHR42940:SF8">
    <property type="entry name" value="VACUOLAR PROTEIN SORTING-ASSOCIATED PROTEIN 11"/>
    <property type="match status" value="1"/>
</dbReference>
<dbReference type="PANTHER" id="PTHR42940">
    <property type="entry name" value="ALCOHOL DEHYDROGENASE 1-RELATED"/>
    <property type="match status" value="1"/>
</dbReference>
<evidence type="ECO:0000259" key="11">
    <source>
        <dbReference type="Pfam" id="PF08240"/>
    </source>
</evidence>
<gene>
    <name evidence="12" type="ORF">GCM10010406_05000</name>
</gene>
<evidence type="ECO:0000256" key="6">
    <source>
        <dbReference type="ARBA" id="ARBA00023002"/>
    </source>
</evidence>
<proteinExistence type="inferred from homology"/>
<dbReference type="InterPro" id="IPR013149">
    <property type="entry name" value="ADH-like_C"/>
</dbReference>
<evidence type="ECO:0000256" key="2">
    <source>
        <dbReference type="ARBA" id="ARBA00008072"/>
    </source>
</evidence>
<dbReference type="NCBIfam" id="TIGR02822">
    <property type="entry name" value="adh_fam_2"/>
    <property type="match status" value="1"/>
</dbReference>
<comment type="caution">
    <text evidence="12">The sequence shown here is derived from an EMBL/GenBank/DDBJ whole genome shotgun (WGS) entry which is preliminary data.</text>
</comment>
<evidence type="ECO:0000256" key="5">
    <source>
        <dbReference type="ARBA" id="ARBA00022833"/>
    </source>
</evidence>
<evidence type="ECO:0000256" key="4">
    <source>
        <dbReference type="ARBA" id="ARBA00022723"/>
    </source>
</evidence>
<dbReference type="InterPro" id="IPR036291">
    <property type="entry name" value="NAD(P)-bd_dom_sf"/>
</dbReference>
<dbReference type="PROSITE" id="PS00059">
    <property type="entry name" value="ADH_ZINC"/>
    <property type="match status" value="1"/>
</dbReference>
<evidence type="ECO:0000256" key="3">
    <source>
        <dbReference type="ARBA" id="ARBA00013190"/>
    </source>
</evidence>
<dbReference type="InterPro" id="IPR011032">
    <property type="entry name" value="GroES-like_sf"/>
</dbReference>
<accession>A0ABP5Y5C3</accession>
<organism evidence="12 13">
    <name type="scientific">Streptomyces thermolineatus</name>
    <dbReference type="NCBI Taxonomy" id="44033"/>
    <lineage>
        <taxon>Bacteria</taxon>
        <taxon>Bacillati</taxon>
        <taxon>Actinomycetota</taxon>
        <taxon>Actinomycetes</taxon>
        <taxon>Kitasatosporales</taxon>
        <taxon>Streptomycetaceae</taxon>
        <taxon>Streptomyces</taxon>
    </lineage>
</organism>
<dbReference type="InterPro" id="IPR002328">
    <property type="entry name" value="ADH_Zn_CS"/>
</dbReference>
<dbReference type="SUPFAM" id="SSF51735">
    <property type="entry name" value="NAD(P)-binding Rossmann-fold domains"/>
    <property type="match status" value="1"/>
</dbReference>
<dbReference type="Gene3D" id="3.40.50.720">
    <property type="entry name" value="NAD(P)-binding Rossmann-like Domain"/>
    <property type="match status" value="1"/>
</dbReference>
<comment type="cofactor">
    <cofactor evidence="1 9">
        <name>Zn(2+)</name>
        <dbReference type="ChEBI" id="CHEBI:29105"/>
    </cofactor>
</comment>
<dbReference type="Proteomes" id="UP001501358">
    <property type="component" value="Unassembled WGS sequence"/>
</dbReference>
<evidence type="ECO:0000259" key="10">
    <source>
        <dbReference type="Pfam" id="PF00107"/>
    </source>
</evidence>
<keyword evidence="4 9" id="KW-0479">Metal-binding</keyword>
<name>A0ABP5Y5C3_9ACTN</name>
<evidence type="ECO:0000313" key="12">
    <source>
        <dbReference type="EMBL" id="GAA2472306.1"/>
    </source>
</evidence>
<dbReference type="InterPro" id="IPR013154">
    <property type="entry name" value="ADH-like_N"/>
</dbReference>
<keyword evidence="6" id="KW-0560">Oxidoreductase</keyword>
<feature type="domain" description="Alcohol dehydrogenase-like N-terminal" evidence="11">
    <location>
        <begin position="41"/>
        <end position="150"/>
    </location>
</feature>
<evidence type="ECO:0000256" key="7">
    <source>
        <dbReference type="ARBA" id="ARBA00049164"/>
    </source>
</evidence>
<reference evidence="13" key="1">
    <citation type="journal article" date="2019" name="Int. J. Syst. Evol. Microbiol.">
        <title>The Global Catalogue of Microorganisms (GCM) 10K type strain sequencing project: providing services to taxonomists for standard genome sequencing and annotation.</title>
        <authorList>
            <consortium name="The Broad Institute Genomics Platform"/>
            <consortium name="The Broad Institute Genome Sequencing Center for Infectious Disease"/>
            <person name="Wu L."/>
            <person name="Ma J."/>
        </authorList>
    </citation>
    <scope>NUCLEOTIDE SEQUENCE [LARGE SCALE GENOMIC DNA]</scope>
    <source>
        <strain evidence="13">JCM 6307</strain>
    </source>
</reference>
<keyword evidence="13" id="KW-1185">Reference proteome</keyword>
<dbReference type="Pfam" id="PF08240">
    <property type="entry name" value="ADH_N"/>
    <property type="match status" value="1"/>
</dbReference>
<evidence type="ECO:0000256" key="9">
    <source>
        <dbReference type="RuleBase" id="RU361277"/>
    </source>
</evidence>